<protein>
    <submittedName>
        <fullName evidence="1">Uncharacterized protein</fullName>
    </submittedName>
</protein>
<comment type="caution">
    <text evidence="1">The sequence shown here is derived from an EMBL/GenBank/DDBJ whole genome shotgun (WGS) entry which is preliminary data.</text>
</comment>
<dbReference type="EMBL" id="BARV01038179">
    <property type="protein sequence ID" value="GAI57716.1"/>
    <property type="molecule type" value="Genomic_DNA"/>
</dbReference>
<proteinExistence type="predicted"/>
<organism evidence="1">
    <name type="scientific">marine sediment metagenome</name>
    <dbReference type="NCBI Taxonomy" id="412755"/>
    <lineage>
        <taxon>unclassified sequences</taxon>
        <taxon>metagenomes</taxon>
        <taxon>ecological metagenomes</taxon>
    </lineage>
</organism>
<feature type="non-terminal residue" evidence="1">
    <location>
        <position position="1"/>
    </location>
</feature>
<name>X1QSC6_9ZZZZ</name>
<dbReference type="AlphaFoldDB" id="X1QSC6"/>
<sequence>NDTTSYQTLGIGWVVTDPDGWEVERHEDDWAAGWVGPGEDREFIGGRFNLDKVGTYMIAIALYMNSASPVVVDTYSGTLCMVAAAVPEPEFRGFGVREYVTV</sequence>
<reference evidence="1" key="1">
    <citation type="journal article" date="2014" name="Front. Microbiol.">
        <title>High frequency of phylogenetically diverse reductive dehalogenase-homologous genes in deep subseafloor sedimentary metagenomes.</title>
        <authorList>
            <person name="Kawai M."/>
            <person name="Futagami T."/>
            <person name="Toyoda A."/>
            <person name="Takaki Y."/>
            <person name="Nishi S."/>
            <person name="Hori S."/>
            <person name="Arai W."/>
            <person name="Tsubouchi T."/>
            <person name="Morono Y."/>
            <person name="Uchiyama I."/>
            <person name="Ito T."/>
            <person name="Fujiyama A."/>
            <person name="Inagaki F."/>
            <person name="Takami H."/>
        </authorList>
    </citation>
    <scope>NUCLEOTIDE SEQUENCE</scope>
    <source>
        <strain evidence="1">Expedition CK06-06</strain>
    </source>
</reference>
<accession>X1QSC6</accession>
<evidence type="ECO:0000313" key="1">
    <source>
        <dbReference type="EMBL" id="GAI57716.1"/>
    </source>
</evidence>
<gene>
    <name evidence="1" type="ORF">S06H3_58891</name>
</gene>